<dbReference type="InterPro" id="IPR015422">
    <property type="entry name" value="PyrdxlP-dep_Trfase_small"/>
</dbReference>
<keyword evidence="8" id="KW-0627">Porphyrin biosynthesis</keyword>
<dbReference type="GO" id="GO:0008483">
    <property type="term" value="F:transaminase activity"/>
    <property type="evidence" value="ECO:0007669"/>
    <property type="project" value="InterPro"/>
</dbReference>
<evidence type="ECO:0000313" key="11">
    <source>
        <dbReference type="EMBL" id="SPF49866.1"/>
    </source>
</evidence>
<dbReference type="InterPro" id="IPR015421">
    <property type="entry name" value="PyrdxlP-dep_Trfase_major"/>
</dbReference>
<evidence type="ECO:0000256" key="10">
    <source>
        <dbReference type="RuleBase" id="RU003560"/>
    </source>
</evidence>
<dbReference type="EMBL" id="OMOD01000194">
    <property type="protein sequence ID" value="SPF49866.1"/>
    <property type="molecule type" value="Genomic_DNA"/>
</dbReference>
<comment type="similarity">
    <text evidence="3">Belongs to the class-III pyridoxal-phosphate-dependent aminotransferase family. HemL subfamily.</text>
</comment>
<evidence type="ECO:0000256" key="3">
    <source>
        <dbReference type="ARBA" id="ARBA00008981"/>
    </source>
</evidence>
<dbReference type="GO" id="GO:0030170">
    <property type="term" value="F:pyridoxal phosphate binding"/>
    <property type="evidence" value="ECO:0007669"/>
    <property type="project" value="InterPro"/>
</dbReference>
<gene>
    <name evidence="11" type="primary">hemL</name>
    <name evidence="11" type="ORF">SBA1_950015</name>
</gene>
<comment type="pathway">
    <text evidence="2">Porphyrin-containing compound metabolism; protoporphyrin-IX biosynthesis; 5-aminolevulinate from L-glutamyl-tRNA(Glu): step 2/2.</text>
</comment>
<evidence type="ECO:0000256" key="8">
    <source>
        <dbReference type="ARBA" id="ARBA00023244"/>
    </source>
</evidence>
<dbReference type="PANTHER" id="PTHR43713">
    <property type="entry name" value="GLUTAMATE-1-SEMIALDEHYDE 2,1-AMINOMUTASE"/>
    <property type="match status" value="1"/>
</dbReference>
<dbReference type="PANTHER" id="PTHR43713:SF3">
    <property type="entry name" value="GLUTAMATE-1-SEMIALDEHYDE 2,1-AMINOMUTASE 1, CHLOROPLASTIC-RELATED"/>
    <property type="match status" value="1"/>
</dbReference>
<dbReference type="CDD" id="cd00610">
    <property type="entry name" value="OAT_like"/>
    <property type="match status" value="1"/>
</dbReference>
<dbReference type="OrthoDB" id="9807885at2"/>
<dbReference type="SUPFAM" id="SSF53383">
    <property type="entry name" value="PLP-dependent transferases"/>
    <property type="match status" value="1"/>
</dbReference>
<dbReference type="Gene3D" id="3.90.1150.10">
    <property type="entry name" value="Aspartate Aminotransferase, domain 1"/>
    <property type="match status" value="1"/>
</dbReference>
<evidence type="ECO:0000256" key="1">
    <source>
        <dbReference type="ARBA" id="ARBA00001933"/>
    </source>
</evidence>
<organism evidence="11 12">
    <name type="scientific">Candidatus Sulfotelmatobacter kueseliae</name>
    <dbReference type="NCBI Taxonomy" id="2042962"/>
    <lineage>
        <taxon>Bacteria</taxon>
        <taxon>Pseudomonadati</taxon>
        <taxon>Acidobacteriota</taxon>
        <taxon>Terriglobia</taxon>
        <taxon>Terriglobales</taxon>
        <taxon>Candidatus Korobacteraceae</taxon>
        <taxon>Candidatus Sulfotelmatobacter</taxon>
    </lineage>
</organism>
<reference evidence="12" key="1">
    <citation type="submission" date="2018-02" db="EMBL/GenBank/DDBJ databases">
        <authorList>
            <person name="Hausmann B."/>
        </authorList>
    </citation>
    <scope>NUCLEOTIDE SEQUENCE [LARGE SCALE GENOMIC DNA]</scope>
    <source>
        <strain evidence="12">Peat soil MAG SbA1</strain>
    </source>
</reference>
<sequence length="451" mass="49587">MRADNEAAALKPTVESARLFAQAQAVIASGVNSTARAPFSGWSPYPLFVDHGTGSRIFDVDGNQFIDYLLGLGPMLLGHRPEQVTNAVVDFIRQRGTVFALPVADEIELARKIIAAVPGVEQVHLANTGTEAVLYAVRLARAYTRRTKIVRFEGMYHGFSDAVYWSKHPPLEKAGPDSQPTPIPQGPGLPEGLEESLIILQWNDGEALERTVRERGEEIAAVITEPIMCNTGCILPVPGYLRLMRQLTQQFGIVLIFDEVITGFRVSLGGAQQYYGLTPDLTVMAKGFGGGFPIAALGGKKEIMQLVADGAVSMAGTYSGNGIAVSAANATLDFLMTPGIYQGLFDKSERLMRGVRERLGSVGIEASIVGIGPLFQVWFADSPIRNYRDAVRHARRDRFRIWWEEMVKRGVLFHPDAFENLFVSFAHSDIDIECTLRALEDALPEMRHRLQ</sequence>
<comment type="cofactor">
    <cofactor evidence="1">
        <name>pyridoxal 5'-phosphate</name>
        <dbReference type="ChEBI" id="CHEBI:597326"/>
    </cofactor>
</comment>
<evidence type="ECO:0000256" key="4">
    <source>
        <dbReference type="ARBA" id="ARBA00012143"/>
    </source>
</evidence>
<proteinExistence type="inferred from homology"/>
<dbReference type="PROSITE" id="PS00600">
    <property type="entry name" value="AA_TRANSFER_CLASS_3"/>
    <property type="match status" value="1"/>
</dbReference>
<evidence type="ECO:0000256" key="2">
    <source>
        <dbReference type="ARBA" id="ARBA00004819"/>
    </source>
</evidence>
<evidence type="ECO:0000256" key="6">
    <source>
        <dbReference type="ARBA" id="ARBA00022898"/>
    </source>
</evidence>
<keyword evidence="7 11" id="KW-0413">Isomerase</keyword>
<name>A0A2U3LDC5_9BACT</name>
<accession>A0A2U3LDC5</accession>
<dbReference type="GO" id="GO:0006779">
    <property type="term" value="P:porphyrin-containing compound biosynthetic process"/>
    <property type="evidence" value="ECO:0007669"/>
    <property type="project" value="UniProtKB-KW"/>
</dbReference>
<evidence type="ECO:0000256" key="9">
    <source>
        <dbReference type="ARBA" id="ARBA00031365"/>
    </source>
</evidence>
<dbReference type="Proteomes" id="UP000238701">
    <property type="component" value="Unassembled WGS sequence"/>
</dbReference>
<dbReference type="AlphaFoldDB" id="A0A2U3LDC5"/>
<dbReference type="InterPro" id="IPR049704">
    <property type="entry name" value="Aminotrans_3_PPA_site"/>
</dbReference>
<evidence type="ECO:0000256" key="5">
    <source>
        <dbReference type="ARBA" id="ARBA00015416"/>
    </source>
</evidence>
<dbReference type="GO" id="GO:0042286">
    <property type="term" value="F:glutamate-1-semialdehyde 2,1-aminomutase activity"/>
    <property type="evidence" value="ECO:0007669"/>
    <property type="project" value="UniProtKB-EC"/>
</dbReference>
<dbReference type="EC" id="5.4.3.8" evidence="4"/>
<dbReference type="Pfam" id="PF00202">
    <property type="entry name" value="Aminotran_3"/>
    <property type="match status" value="1"/>
</dbReference>
<keyword evidence="6 10" id="KW-0663">Pyridoxal phosphate</keyword>
<evidence type="ECO:0000313" key="12">
    <source>
        <dbReference type="Proteomes" id="UP000238701"/>
    </source>
</evidence>
<dbReference type="NCBIfam" id="NF000818">
    <property type="entry name" value="PRK00062.1"/>
    <property type="match status" value="1"/>
</dbReference>
<dbReference type="InterPro" id="IPR015424">
    <property type="entry name" value="PyrdxlP-dep_Trfase"/>
</dbReference>
<dbReference type="InterPro" id="IPR005814">
    <property type="entry name" value="Aminotrans_3"/>
</dbReference>
<dbReference type="Gene3D" id="3.40.640.10">
    <property type="entry name" value="Type I PLP-dependent aspartate aminotransferase-like (Major domain)"/>
    <property type="match status" value="1"/>
</dbReference>
<dbReference type="FunFam" id="3.40.640.10:FF:000021">
    <property type="entry name" value="Glutamate-1-semialdehyde 2,1-aminomutase"/>
    <property type="match status" value="1"/>
</dbReference>
<evidence type="ECO:0000256" key="7">
    <source>
        <dbReference type="ARBA" id="ARBA00023235"/>
    </source>
</evidence>
<protein>
    <recommendedName>
        <fullName evidence="5">Glutamate-1-semialdehyde 2,1-aminomutase</fullName>
        <ecNumber evidence="4">5.4.3.8</ecNumber>
    </recommendedName>
    <alternativeName>
        <fullName evidence="9">Glutamate-1-semialdehyde aminotransferase</fullName>
    </alternativeName>
</protein>